<evidence type="ECO:0000256" key="1">
    <source>
        <dbReference type="ARBA" id="ARBA00004496"/>
    </source>
</evidence>
<keyword evidence="7 8" id="KW-0573">Peptidoglycan synthesis</keyword>
<keyword evidence="3 7" id="KW-0963">Cytoplasm</keyword>
<dbReference type="GO" id="GO:0008360">
    <property type="term" value="P:regulation of cell shape"/>
    <property type="evidence" value="ECO:0007669"/>
    <property type="project" value="UniProtKB-KW"/>
</dbReference>
<dbReference type="RefSeq" id="WP_197534639.1">
    <property type="nucleotide sequence ID" value="NZ_CP036276.1"/>
</dbReference>
<feature type="compositionally biased region" description="Polar residues" evidence="9">
    <location>
        <begin position="9"/>
        <end position="21"/>
    </location>
</feature>
<reference evidence="12 13" key="1">
    <citation type="submission" date="2019-02" db="EMBL/GenBank/DDBJ databases">
        <title>Deep-cultivation of Planctomycetes and their phenomic and genomic characterization uncovers novel biology.</title>
        <authorList>
            <person name="Wiegand S."/>
            <person name="Jogler M."/>
            <person name="Boedeker C."/>
            <person name="Pinto D."/>
            <person name="Vollmers J."/>
            <person name="Rivas-Marin E."/>
            <person name="Kohn T."/>
            <person name="Peeters S.H."/>
            <person name="Heuer A."/>
            <person name="Rast P."/>
            <person name="Oberbeckmann S."/>
            <person name="Bunk B."/>
            <person name="Jeske O."/>
            <person name="Meyerdierks A."/>
            <person name="Storesund J.E."/>
            <person name="Kallscheuer N."/>
            <person name="Luecker S."/>
            <person name="Lage O.M."/>
            <person name="Pohl T."/>
            <person name="Merkel B.J."/>
            <person name="Hornburger P."/>
            <person name="Mueller R.-W."/>
            <person name="Bruemmer F."/>
            <person name="Labrenz M."/>
            <person name="Spormann A.M."/>
            <person name="Op den Camp H."/>
            <person name="Overmann J."/>
            <person name="Amann R."/>
            <person name="Jetten M.S.M."/>
            <person name="Mascher T."/>
            <person name="Medema M.H."/>
            <person name="Devos D.P."/>
            <person name="Kaster A.-K."/>
            <person name="Ovreas L."/>
            <person name="Rohde M."/>
            <person name="Galperin M.Y."/>
            <person name="Jogler C."/>
        </authorList>
    </citation>
    <scope>NUCLEOTIDE SEQUENCE [LARGE SCALE GENOMIC DNA]</scope>
    <source>
        <strain evidence="12 13">Mal52</strain>
    </source>
</reference>
<dbReference type="SUPFAM" id="SSF53623">
    <property type="entry name" value="MurD-like peptide ligases, catalytic domain"/>
    <property type="match status" value="1"/>
</dbReference>
<keyword evidence="4 7" id="KW-0436">Ligase</keyword>
<dbReference type="InterPro" id="IPR013221">
    <property type="entry name" value="Mur_ligase_cen"/>
</dbReference>
<dbReference type="InterPro" id="IPR036565">
    <property type="entry name" value="Mur-like_cat_sf"/>
</dbReference>
<keyword evidence="7 8" id="KW-0131">Cell cycle</keyword>
<evidence type="ECO:0000259" key="10">
    <source>
        <dbReference type="Pfam" id="PF02875"/>
    </source>
</evidence>
<dbReference type="Proteomes" id="UP000319383">
    <property type="component" value="Chromosome"/>
</dbReference>
<evidence type="ECO:0000259" key="11">
    <source>
        <dbReference type="Pfam" id="PF08245"/>
    </source>
</evidence>
<comment type="subcellular location">
    <subcellularLocation>
        <location evidence="1 7 8">Cytoplasm</location>
    </subcellularLocation>
</comment>
<protein>
    <recommendedName>
        <fullName evidence="7 8">UDP-N-acetylmuramoylalanine--D-glutamate ligase</fullName>
        <ecNumber evidence="7 8">6.3.2.9</ecNumber>
    </recommendedName>
    <alternativeName>
        <fullName evidence="7">D-glutamic acid-adding enzyme</fullName>
    </alternativeName>
    <alternativeName>
        <fullName evidence="7">UDP-N-acetylmuramoyl-L-alanyl-D-glutamate synthetase</fullName>
    </alternativeName>
</protein>
<dbReference type="InterPro" id="IPR004101">
    <property type="entry name" value="Mur_ligase_C"/>
</dbReference>
<dbReference type="Gene3D" id="3.40.1190.10">
    <property type="entry name" value="Mur-like, catalytic domain"/>
    <property type="match status" value="1"/>
</dbReference>
<dbReference type="GO" id="GO:0051301">
    <property type="term" value="P:cell division"/>
    <property type="evidence" value="ECO:0007669"/>
    <property type="project" value="UniProtKB-KW"/>
</dbReference>
<dbReference type="SUPFAM" id="SSF53244">
    <property type="entry name" value="MurD-like peptide ligases, peptide-binding domain"/>
    <property type="match status" value="1"/>
</dbReference>
<comment type="pathway">
    <text evidence="2 7 8">Cell wall biogenesis; peptidoglycan biosynthesis.</text>
</comment>
<dbReference type="InterPro" id="IPR036615">
    <property type="entry name" value="Mur_ligase_C_dom_sf"/>
</dbReference>
<dbReference type="GO" id="GO:0009252">
    <property type="term" value="P:peptidoglycan biosynthetic process"/>
    <property type="evidence" value="ECO:0007669"/>
    <property type="project" value="UniProtKB-UniRule"/>
</dbReference>
<comment type="function">
    <text evidence="7 8">Cell wall formation. Catalyzes the addition of glutamate to the nucleotide precursor UDP-N-acetylmuramoyl-L-alanine (UMA).</text>
</comment>
<dbReference type="HAMAP" id="MF_00639">
    <property type="entry name" value="MurD"/>
    <property type="match status" value="1"/>
</dbReference>
<evidence type="ECO:0000256" key="6">
    <source>
        <dbReference type="ARBA" id="ARBA00022840"/>
    </source>
</evidence>
<evidence type="ECO:0000313" key="12">
    <source>
        <dbReference type="EMBL" id="QDU42312.1"/>
    </source>
</evidence>
<gene>
    <name evidence="7 12" type="primary">murD</name>
    <name evidence="12" type="ORF">Mal52_07680</name>
</gene>
<evidence type="ECO:0000256" key="7">
    <source>
        <dbReference type="HAMAP-Rule" id="MF_00639"/>
    </source>
</evidence>
<name>A0A517ZIL4_9PLAN</name>
<dbReference type="Gene3D" id="3.40.50.720">
    <property type="entry name" value="NAD(P)-binding Rossmann-like Domain"/>
    <property type="match status" value="1"/>
</dbReference>
<dbReference type="Gene3D" id="3.90.190.20">
    <property type="entry name" value="Mur ligase, C-terminal domain"/>
    <property type="match status" value="1"/>
</dbReference>
<dbReference type="NCBIfam" id="TIGR01087">
    <property type="entry name" value="murD"/>
    <property type="match status" value="1"/>
</dbReference>
<evidence type="ECO:0000256" key="2">
    <source>
        <dbReference type="ARBA" id="ARBA00004752"/>
    </source>
</evidence>
<sequence>MFCERKSLPSGTSDDGTTPIQAANHRGLQTKFSTSLPGDDQRCKPPGRICPFRDQGKLVDVRVWQRSGHGFIVPSSIFKVMKTRMDYQGKRVTVMGLGGFGGGVGAVQFLAAQGAQVTIADLRSETELAESLAAIRDLPISAVHLGEHRAADFSNAEMIVASPAVPRTNRFLEIGRDAGAVVTSEMNLFWKHNRGKVVAVTGSNGKSTTAALIHALLTAAGRRCHLGGNIGHSLLPLVSEIAGDDIVVLELSSFQLEDLAPLHPQPDVAVVTNFTPNHLDRHGTLEAYRHAKQNIVAWQRSDQLAILNADDSDVMQWPTPARRLIVSAQPHDKPGIYREGDDAVYFDGCAAQRFPLAQWLPLPGAHNFQNALAAAGCAISLGATLTAVEAGLKSFQALPHRLQLVAEIDGRQFYDDSIATTPESVAAALQAFTAPIILLAGGYDKGIDLTDFARLIGTRCKAIALLGQTGEQLQTCLQAEGSAADFQRFGNLEEAVRWCHARATQGDVVLLSPGCASYDWFRDFRERGNAFTSLVNNHSGCKAG</sequence>
<dbReference type="EC" id="6.3.2.9" evidence="7 8"/>
<comment type="similarity">
    <text evidence="7">Belongs to the MurCDEF family.</text>
</comment>
<keyword evidence="7 8" id="KW-0132">Cell division</keyword>
<feature type="domain" description="Mur ligase C-terminal" evidence="10">
    <location>
        <begin position="400"/>
        <end position="513"/>
    </location>
</feature>
<dbReference type="GO" id="GO:0005737">
    <property type="term" value="C:cytoplasm"/>
    <property type="evidence" value="ECO:0007669"/>
    <property type="project" value="UniProtKB-SubCell"/>
</dbReference>
<keyword evidence="7 8" id="KW-0133">Cell shape</keyword>
<dbReference type="PANTHER" id="PTHR43692">
    <property type="entry name" value="UDP-N-ACETYLMURAMOYLALANINE--D-GLUTAMATE LIGASE"/>
    <property type="match status" value="1"/>
</dbReference>
<dbReference type="KEGG" id="sdyn:Mal52_07680"/>
<evidence type="ECO:0000256" key="5">
    <source>
        <dbReference type="ARBA" id="ARBA00022741"/>
    </source>
</evidence>
<dbReference type="GO" id="GO:0005524">
    <property type="term" value="F:ATP binding"/>
    <property type="evidence" value="ECO:0007669"/>
    <property type="project" value="UniProtKB-UniRule"/>
</dbReference>
<dbReference type="Pfam" id="PF08245">
    <property type="entry name" value="Mur_ligase_M"/>
    <property type="match status" value="1"/>
</dbReference>
<dbReference type="Pfam" id="PF21799">
    <property type="entry name" value="MurD-like_N"/>
    <property type="match status" value="1"/>
</dbReference>
<dbReference type="EMBL" id="CP036276">
    <property type="protein sequence ID" value="QDU42312.1"/>
    <property type="molecule type" value="Genomic_DNA"/>
</dbReference>
<evidence type="ECO:0000256" key="9">
    <source>
        <dbReference type="SAM" id="MobiDB-lite"/>
    </source>
</evidence>
<keyword evidence="13" id="KW-1185">Reference proteome</keyword>
<dbReference type="UniPathway" id="UPA00219"/>
<dbReference type="PANTHER" id="PTHR43692:SF1">
    <property type="entry name" value="UDP-N-ACETYLMURAMOYLALANINE--D-GLUTAMATE LIGASE"/>
    <property type="match status" value="1"/>
</dbReference>
<dbReference type="GO" id="GO:0071555">
    <property type="term" value="P:cell wall organization"/>
    <property type="evidence" value="ECO:0007669"/>
    <property type="project" value="UniProtKB-KW"/>
</dbReference>
<organism evidence="12 13">
    <name type="scientific">Symmachiella dynata</name>
    <dbReference type="NCBI Taxonomy" id="2527995"/>
    <lineage>
        <taxon>Bacteria</taxon>
        <taxon>Pseudomonadati</taxon>
        <taxon>Planctomycetota</taxon>
        <taxon>Planctomycetia</taxon>
        <taxon>Planctomycetales</taxon>
        <taxon>Planctomycetaceae</taxon>
        <taxon>Symmachiella</taxon>
    </lineage>
</organism>
<dbReference type="AlphaFoldDB" id="A0A517ZIL4"/>
<dbReference type="GO" id="GO:0008764">
    <property type="term" value="F:UDP-N-acetylmuramoylalanine-D-glutamate ligase activity"/>
    <property type="evidence" value="ECO:0007669"/>
    <property type="project" value="UniProtKB-UniRule"/>
</dbReference>
<feature type="binding site" evidence="7">
    <location>
        <begin position="202"/>
        <end position="208"/>
    </location>
    <ligand>
        <name>ATP</name>
        <dbReference type="ChEBI" id="CHEBI:30616"/>
    </ligand>
</feature>
<accession>A0A517ZIL4</accession>
<dbReference type="SUPFAM" id="SSF51984">
    <property type="entry name" value="MurCD N-terminal domain"/>
    <property type="match status" value="1"/>
</dbReference>
<keyword evidence="7 8" id="KW-0961">Cell wall biogenesis/degradation</keyword>
<evidence type="ECO:0000256" key="3">
    <source>
        <dbReference type="ARBA" id="ARBA00022490"/>
    </source>
</evidence>
<keyword evidence="6 7" id="KW-0067">ATP-binding</keyword>
<feature type="region of interest" description="Disordered" evidence="9">
    <location>
        <begin position="1"/>
        <end position="43"/>
    </location>
</feature>
<evidence type="ECO:0000256" key="8">
    <source>
        <dbReference type="RuleBase" id="RU003664"/>
    </source>
</evidence>
<evidence type="ECO:0000256" key="4">
    <source>
        <dbReference type="ARBA" id="ARBA00022598"/>
    </source>
</evidence>
<evidence type="ECO:0000313" key="13">
    <source>
        <dbReference type="Proteomes" id="UP000319383"/>
    </source>
</evidence>
<dbReference type="Pfam" id="PF02875">
    <property type="entry name" value="Mur_ligase_C"/>
    <property type="match status" value="1"/>
</dbReference>
<comment type="catalytic activity">
    <reaction evidence="7 8">
        <text>UDP-N-acetyl-alpha-D-muramoyl-L-alanine + D-glutamate + ATP = UDP-N-acetyl-alpha-D-muramoyl-L-alanyl-D-glutamate + ADP + phosphate + H(+)</text>
        <dbReference type="Rhea" id="RHEA:16429"/>
        <dbReference type="ChEBI" id="CHEBI:15378"/>
        <dbReference type="ChEBI" id="CHEBI:29986"/>
        <dbReference type="ChEBI" id="CHEBI:30616"/>
        <dbReference type="ChEBI" id="CHEBI:43474"/>
        <dbReference type="ChEBI" id="CHEBI:83898"/>
        <dbReference type="ChEBI" id="CHEBI:83900"/>
        <dbReference type="ChEBI" id="CHEBI:456216"/>
        <dbReference type="EC" id="6.3.2.9"/>
    </reaction>
</comment>
<proteinExistence type="inferred from homology"/>
<keyword evidence="5 7" id="KW-0547">Nucleotide-binding</keyword>
<feature type="domain" description="Mur ligase central" evidence="11">
    <location>
        <begin position="200"/>
        <end position="378"/>
    </location>
</feature>
<dbReference type="InterPro" id="IPR005762">
    <property type="entry name" value="MurD"/>
</dbReference>